<gene>
    <name evidence="6" type="ORF">H4W31_003312</name>
</gene>
<dbReference type="EMBL" id="JADBEB010000001">
    <property type="protein sequence ID" value="MBE1487674.1"/>
    <property type="molecule type" value="Genomic_DNA"/>
</dbReference>
<keyword evidence="7" id="KW-1185">Reference proteome</keyword>
<dbReference type="Gene3D" id="1.10.357.10">
    <property type="entry name" value="Tetracycline Repressor, domain 2"/>
    <property type="match status" value="1"/>
</dbReference>
<dbReference type="InterPro" id="IPR050109">
    <property type="entry name" value="HTH-type_TetR-like_transc_reg"/>
</dbReference>
<keyword evidence="1" id="KW-0805">Transcription regulation</keyword>
<evidence type="ECO:0000313" key="6">
    <source>
        <dbReference type="EMBL" id="MBE1487674.1"/>
    </source>
</evidence>
<reference evidence="6" key="1">
    <citation type="submission" date="2020-10" db="EMBL/GenBank/DDBJ databases">
        <title>Sequencing the genomes of 1000 actinobacteria strains.</title>
        <authorList>
            <person name="Klenk H.-P."/>
        </authorList>
    </citation>
    <scope>NUCLEOTIDE SEQUENCE</scope>
    <source>
        <strain evidence="6">DSM 46832</strain>
    </source>
</reference>
<evidence type="ECO:0000256" key="3">
    <source>
        <dbReference type="ARBA" id="ARBA00023163"/>
    </source>
</evidence>
<dbReference type="InterPro" id="IPR001647">
    <property type="entry name" value="HTH_TetR"/>
</dbReference>
<proteinExistence type="predicted"/>
<protein>
    <submittedName>
        <fullName evidence="6">AcrR family transcriptional regulator</fullName>
    </submittedName>
</protein>
<sequence>MASMSKDTGRQRRLDPDKIAESALAIADAEGMSAVTLRRLAQHHDVTPMALYRHFRDKDELLDAVAERLLAAVVLPEPSDAPWHEQIRDLLAAILAALSPHPNAAGLTLHRIFASEPGLTLAERTFALLAEAGFSADQTAEIGSQMISSLIAIVAPDPATTENSDPEARDEQFRAKRAALAALSPRRYPHVVAAADTLVHCAAGQRDQVLAVHLIVAGIRAVRPADFPAATTAGV</sequence>
<dbReference type="PANTHER" id="PTHR30055">
    <property type="entry name" value="HTH-TYPE TRANSCRIPTIONAL REGULATOR RUTR"/>
    <property type="match status" value="1"/>
</dbReference>
<keyword evidence="3" id="KW-0804">Transcription</keyword>
<dbReference type="Pfam" id="PF02909">
    <property type="entry name" value="TetR_C_1"/>
    <property type="match status" value="1"/>
</dbReference>
<accession>A0A927M459</accession>
<dbReference type="PROSITE" id="PS50977">
    <property type="entry name" value="HTH_TETR_2"/>
    <property type="match status" value="1"/>
</dbReference>
<evidence type="ECO:0000256" key="2">
    <source>
        <dbReference type="ARBA" id="ARBA00023125"/>
    </source>
</evidence>
<dbReference type="Proteomes" id="UP000649753">
    <property type="component" value="Unassembled WGS sequence"/>
</dbReference>
<dbReference type="SUPFAM" id="SSF46689">
    <property type="entry name" value="Homeodomain-like"/>
    <property type="match status" value="1"/>
</dbReference>
<dbReference type="AlphaFoldDB" id="A0A927M459"/>
<feature type="DNA-binding region" description="H-T-H motif" evidence="4">
    <location>
        <begin position="36"/>
        <end position="55"/>
    </location>
</feature>
<dbReference type="PANTHER" id="PTHR30055:SF151">
    <property type="entry name" value="TRANSCRIPTIONAL REGULATORY PROTEIN"/>
    <property type="match status" value="1"/>
</dbReference>
<dbReference type="InterPro" id="IPR009057">
    <property type="entry name" value="Homeodomain-like_sf"/>
</dbReference>
<dbReference type="InterPro" id="IPR004111">
    <property type="entry name" value="Repressor_TetR_C"/>
</dbReference>
<feature type="domain" description="HTH tetR-type" evidence="5">
    <location>
        <begin position="13"/>
        <end position="73"/>
    </location>
</feature>
<dbReference type="InterPro" id="IPR036271">
    <property type="entry name" value="Tet_transcr_reg_TetR-rel_C_sf"/>
</dbReference>
<dbReference type="GO" id="GO:0045892">
    <property type="term" value="P:negative regulation of DNA-templated transcription"/>
    <property type="evidence" value="ECO:0007669"/>
    <property type="project" value="InterPro"/>
</dbReference>
<name>A0A927M459_9ACTN</name>
<evidence type="ECO:0000259" key="5">
    <source>
        <dbReference type="PROSITE" id="PS50977"/>
    </source>
</evidence>
<dbReference type="SUPFAM" id="SSF48498">
    <property type="entry name" value="Tetracyclin repressor-like, C-terminal domain"/>
    <property type="match status" value="1"/>
</dbReference>
<evidence type="ECO:0000313" key="7">
    <source>
        <dbReference type="Proteomes" id="UP000649753"/>
    </source>
</evidence>
<evidence type="ECO:0000256" key="1">
    <source>
        <dbReference type="ARBA" id="ARBA00023015"/>
    </source>
</evidence>
<dbReference type="GO" id="GO:0000976">
    <property type="term" value="F:transcription cis-regulatory region binding"/>
    <property type="evidence" value="ECO:0007669"/>
    <property type="project" value="TreeGrafter"/>
</dbReference>
<keyword evidence="2 4" id="KW-0238">DNA-binding</keyword>
<dbReference type="Pfam" id="PF00440">
    <property type="entry name" value="TetR_N"/>
    <property type="match status" value="1"/>
</dbReference>
<evidence type="ECO:0000256" key="4">
    <source>
        <dbReference type="PROSITE-ProRule" id="PRU00335"/>
    </source>
</evidence>
<organism evidence="6 7">
    <name type="scientific">Plantactinospora soyae</name>
    <dbReference type="NCBI Taxonomy" id="1544732"/>
    <lineage>
        <taxon>Bacteria</taxon>
        <taxon>Bacillati</taxon>
        <taxon>Actinomycetota</taxon>
        <taxon>Actinomycetes</taxon>
        <taxon>Micromonosporales</taxon>
        <taxon>Micromonosporaceae</taxon>
        <taxon>Plantactinospora</taxon>
    </lineage>
</organism>
<dbReference type="GO" id="GO:0003700">
    <property type="term" value="F:DNA-binding transcription factor activity"/>
    <property type="evidence" value="ECO:0007669"/>
    <property type="project" value="TreeGrafter"/>
</dbReference>
<comment type="caution">
    <text evidence="6">The sequence shown here is derived from an EMBL/GenBank/DDBJ whole genome shotgun (WGS) entry which is preliminary data.</text>
</comment>